<dbReference type="InterPro" id="IPR019885">
    <property type="entry name" value="Tscrpt_reg_HTH_AsnC-type_CS"/>
</dbReference>
<dbReference type="SMART" id="SM00344">
    <property type="entry name" value="HTH_ASNC"/>
    <property type="match status" value="1"/>
</dbReference>
<keyword evidence="1" id="KW-0805">Transcription regulation</keyword>
<dbReference type="PANTHER" id="PTHR30154:SF17">
    <property type="entry name" value="DNA-BINDING TRANSCRIPTIONAL ACTIVATOR DECR"/>
    <property type="match status" value="1"/>
</dbReference>
<accession>A0A0J1H0B3</accession>
<name>A0A0J1H0B3_9GAMM</name>
<protein>
    <submittedName>
        <fullName evidence="5">Transcriptional regulator</fullName>
    </submittedName>
</protein>
<dbReference type="Gene3D" id="1.10.10.10">
    <property type="entry name" value="Winged helix-like DNA-binding domain superfamily/Winged helix DNA-binding domain"/>
    <property type="match status" value="1"/>
</dbReference>
<evidence type="ECO:0000256" key="2">
    <source>
        <dbReference type="ARBA" id="ARBA00023125"/>
    </source>
</evidence>
<dbReference type="AlphaFoldDB" id="A0A0J1H0B3"/>
<dbReference type="InterPro" id="IPR036388">
    <property type="entry name" value="WH-like_DNA-bd_sf"/>
</dbReference>
<dbReference type="FunFam" id="3.30.70.920:FF:000005">
    <property type="entry name" value="Lrp/AsnC family transcriptional regulator"/>
    <property type="match status" value="1"/>
</dbReference>
<dbReference type="SUPFAM" id="SSF46785">
    <property type="entry name" value="Winged helix' DNA-binding domain"/>
    <property type="match status" value="1"/>
</dbReference>
<feature type="domain" description="HTH asnC-type" evidence="4">
    <location>
        <begin position="8"/>
        <end position="69"/>
    </location>
</feature>
<comment type="caution">
    <text evidence="5">The sequence shown here is derived from an EMBL/GenBank/DDBJ whole genome shotgun (WGS) entry which is preliminary data.</text>
</comment>
<dbReference type="Proteomes" id="UP000035909">
    <property type="component" value="Unassembled WGS sequence"/>
</dbReference>
<dbReference type="CDD" id="cd00090">
    <property type="entry name" value="HTH_ARSR"/>
    <property type="match status" value="1"/>
</dbReference>
<keyword evidence="2" id="KW-0238">DNA-binding</keyword>
<evidence type="ECO:0000313" key="6">
    <source>
        <dbReference type="Proteomes" id="UP000035909"/>
    </source>
</evidence>
<dbReference type="InterPro" id="IPR019888">
    <property type="entry name" value="Tscrpt_reg_AsnC-like"/>
</dbReference>
<dbReference type="OrthoDB" id="166264at2"/>
<dbReference type="InterPro" id="IPR011008">
    <property type="entry name" value="Dimeric_a/b-barrel"/>
</dbReference>
<sequence length="157" mass="18027">MSKVLPSLDETDRTLLRMLQDDSTLSLAELAEAVNLTTTPCWKRLRRLEENGVLRQRVALLDPAKLGLSFTAFVQIKTSNHSREWYHCFVETVTEFPEVTEFYRMAGDYDYLMKVQVADMAAFDQFYKKLVNSIEGLTKVTSTFAMEPLKYTTALPL</sequence>
<organism evidence="5 6">
    <name type="scientific">Photobacterium ganghwense</name>
    <dbReference type="NCBI Taxonomy" id="320778"/>
    <lineage>
        <taxon>Bacteria</taxon>
        <taxon>Pseudomonadati</taxon>
        <taxon>Pseudomonadota</taxon>
        <taxon>Gammaproteobacteria</taxon>
        <taxon>Vibrionales</taxon>
        <taxon>Vibrionaceae</taxon>
        <taxon>Photobacterium</taxon>
    </lineage>
</organism>
<dbReference type="PROSITE" id="PS00519">
    <property type="entry name" value="HTH_ASNC_1"/>
    <property type="match status" value="1"/>
</dbReference>
<dbReference type="GO" id="GO:0043565">
    <property type="term" value="F:sequence-specific DNA binding"/>
    <property type="evidence" value="ECO:0007669"/>
    <property type="project" value="InterPro"/>
</dbReference>
<dbReference type="GO" id="GO:0005829">
    <property type="term" value="C:cytosol"/>
    <property type="evidence" value="ECO:0007669"/>
    <property type="project" value="TreeGrafter"/>
</dbReference>
<dbReference type="PANTHER" id="PTHR30154">
    <property type="entry name" value="LEUCINE-RESPONSIVE REGULATORY PROTEIN"/>
    <property type="match status" value="1"/>
</dbReference>
<evidence type="ECO:0000313" key="5">
    <source>
        <dbReference type="EMBL" id="KLV05273.1"/>
    </source>
</evidence>
<evidence type="ECO:0000259" key="4">
    <source>
        <dbReference type="PROSITE" id="PS50956"/>
    </source>
</evidence>
<keyword evidence="3" id="KW-0804">Transcription</keyword>
<dbReference type="PRINTS" id="PR00033">
    <property type="entry name" value="HTHASNC"/>
</dbReference>
<evidence type="ECO:0000256" key="1">
    <source>
        <dbReference type="ARBA" id="ARBA00023015"/>
    </source>
</evidence>
<dbReference type="Pfam" id="PF01037">
    <property type="entry name" value="AsnC_trans_reg"/>
    <property type="match status" value="1"/>
</dbReference>
<dbReference type="EMBL" id="LDOU01000026">
    <property type="protein sequence ID" value="KLV05273.1"/>
    <property type="molecule type" value="Genomic_DNA"/>
</dbReference>
<dbReference type="Gene3D" id="3.30.70.920">
    <property type="match status" value="1"/>
</dbReference>
<dbReference type="Pfam" id="PF13412">
    <property type="entry name" value="HTH_24"/>
    <property type="match status" value="1"/>
</dbReference>
<reference evidence="5 6" key="1">
    <citation type="submission" date="2015-05" db="EMBL/GenBank/DDBJ databases">
        <title>Photobacterium galathea sp. nov.</title>
        <authorList>
            <person name="Machado H."/>
            <person name="Gram L."/>
        </authorList>
    </citation>
    <scope>NUCLEOTIDE SEQUENCE [LARGE SCALE GENOMIC DNA]</scope>
    <source>
        <strain evidence="5 6">DSM 22954</strain>
    </source>
</reference>
<dbReference type="PROSITE" id="PS50956">
    <property type="entry name" value="HTH_ASNC_2"/>
    <property type="match status" value="1"/>
</dbReference>
<dbReference type="STRING" id="320778.ABT57_21710"/>
<evidence type="ECO:0000256" key="3">
    <source>
        <dbReference type="ARBA" id="ARBA00023163"/>
    </source>
</evidence>
<dbReference type="InterPro" id="IPR019887">
    <property type="entry name" value="Tscrpt_reg_AsnC/Lrp_C"/>
</dbReference>
<proteinExistence type="predicted"/>
<gene>
    <name evidence="5" type="ORF">ABT57_21710</name>
</gene>
<keyword evidence="6" id="KW-1185">Reference proteome</keyword>
<dbReference type="GO" id="GO:0043200">
    <property type="term" value="P:response to amino acid"/>
    <property type="evidence" value="ECO:0007669"/>
    <property type="project" value="TreeGrafter"/>
</dbReference>
<dbReference type="RefSeq" id="WP_047887357.1">
    <property type="nucleotide sequence ID" value="NZ_JAHRDW010000043.1"/>
</dbReference>
<dbReference type="GO" id="GO:0006355">
    <property type="term" value="P:regulation of DNA-templated transcription"/>
    <property type="evidence" value="ECO:0007669"/>
    <property type="project" value="UniProtKB-ARBA"/>
</dbReference>
<dbReference type="InterPro" id="IPR011991">
    <property type="entry name" value="ArsR-like_HTH"/>
</dbReference>
<dbReference type="PATRIC" id="fig|320778.3.peg.4659"/>
<dbReference type="InterPro" id="IPR000485">
    <property type="entry name" value="AsnC-type_HTH_dom"/>
</dbReference>
<dbReference type="SUPFAM" id="SSF54909">
    <property type="entry name" value="Dimeric alpha+beta barrel"/>
    <property type="match status" value="1"/>
</dbReference>
<dbReference type="InterPro" id="IPR036390">
    <property type="entry name" value="WH_DNA-bd_sf"/>
</dbReference>